<evidence type="ECO:0000313" key="1">
    <source>
        <dbReference type="EMBL" id="APU92980.1"/>
    </source>
</evidence>
<proteinExistence type="predicted"/>
<organism evidence="1 2">
    <name type="scientific">Ochrobactrum phage POI1126</name>
    <dbReference type="NCBI Taxonomy" id="1932118"/>
    <lineage>
        <taxon>Viruses</taxon>
        <taxon>Duplodnaviria</taxon>
        <taxon>Heunggongvirae</taxon>
        <taxon>Uroviricota</taxon>
        <taxon>Caudoviricetes</taxon>
        <taxon>Namazuvirus</taxon>
        <taxon>Namazuvirus POI1126</taxon>
    </lineage>
</organism>
<protein>
    <submittedName>
        <fullName evidence="1">Uncharacterized protein</fullName>
    </submittedName>
</protein>
<accession>A0A219YFC7</accession>
<gene>
    <name evidence="1" type="ORF">POI1126_54</name>
</gene>
<name>A0A219YFC7_9CAUD</name>
<reference evidence="1 2" key="1">
    <citation type="journal article" date="2017" name="Front. Microbiol.">
        <title>Prevalence, Host Range, and Comparative Genomic Analysis of Temperate Ochrobactrum Phages.</title>
        <authorList>
            <person name="Jackel C."/>
            <person name="Hertwig S."/>
            <person name="Scholz H.C."/>
            <person name="Nockler K."/>
            <person name="Reetz J."/>
            <person name="Hammerl J.A."/>
        </authorList>
    </citation>
    <scope>NUCLEOTIDE SEQUENCE [LARGE SCALE GENOMIC DNA]</scope>
</reference>
<evidence type="ECO:0000313" key="2">
    <source>
        <dbReference type="Proteomes" id="UP000221249"/>
    </source>
</evidence>
<keyword evidence="2" id="KW-1185">Reference proteome</keyword>
<sequence length="231" mass="25871">MAKDHPILFSGLMVRANLDGRKTNTRRILKPQPSFPNSAFRGFVGVERTKAVFNSDYGTGAEMTPVRFSVGDRLWVREAHALLPRTAYRGSIGTGTIQQVEHPTDGYTAAVFREGFDRSGRPLWRPSIHMPRWASRLTLIVTGVKIQRLQDISEEDAIAEGIEPFTDFQPQGHWRRYRDGSGLGYVDSPFASFASLWTEINGPGSWEANPWVVAYSYRAISKNIDLIAEAA</sequence>
<dbReference type="Proteomes" id="UP000221249">
    <property type="component" value="Segment"/>
</dbReference>
<dbReference type="EMBL" id="KY417925">
    <property type="protein sequence ID" value="APU92980.1"/>
    <property type="molecule type" value="Genomic_DNA"/>
</dbReference>